<dbReference type="PANTHER" id="PTHR47506">
    <property type="entry name" value="TRANSCRIPTIONAL REGULATORY PROTEIN"/>
    <property type="match status" value="1"/>
</dbReference>
<keyword evidence="4" id="KW-0804">Transcription</keyword>
<evidence type="ECO:0000256" key="4">
    <source>
        <dbReference type="ARBA" id="ARBA00023163"/>
    </source>
</evidence>
<organism evidence="7 8">
    <name type="scientific">Saccharopolyspora oryzae</name>
    <dbReference type="NCBI Taxonomy" id="2997343"/>
    <lineage>
        <taxon>Bacteria</taxon>
        <taxon>Bacillati</taxon>
        <taxon>Actinomycetota</taxon>
        <taxon>Actinomycetes</taxon>
        <taxon>Pseudonocardiales</taxon>
        <taxon>Pseudonocardiaceae</taxon>
        <taxon>Saccharopolyspora</taxon>
    </lineage>
</organism>
<dbReference type="Proteomes" id="UP001210380">
    <property type="component" value="Unassembled WGS sequence"/>
</dbReference>
<dbReference type="EMBL" id="JAQGLA010000028">
    <property type="protein sequence ID" value="MDA3627430.1"/>
    <property type="molecule type" value="Genomic_DNA"/>
</dbReference>
<reference evidence="7 8" key="1">
    <citation type="submission" date="2022-11" db="EMBL/GenBank/DDBJ databases">
        <title>Draft genome sequence of Saccharopolyspora sp. WRP15-2 isolated from rhizosphere soils of wild rice in Thailand.</title>
        <authorList>
            <person name="Duangmal K."/>
            <person name="Kammanee S."/>
            <person name="Muangham S."/>
        </authorList>
    </citation>
    <scope>NUCLEOTIDE SEQUENCE [LARGE SCALE GENOMIC DNA]</scope>
    <source>
        <strain evidence="7 8">WRP15-2</strain>
    </source>
</reference>
<dbReference type="InterPro" id="IPR009057">
    <property type="entry name" value="Homeodomain-like_sf"/>
</dbReference>
<evidence type="ECO:0000256" key="3">
    <source>
        <dbReference type="ARBA" id="ARBA00023125"/>
    </source>
</evidence>
<evidence type="ECO:0000256" key="2">
    <source>
        <dbReference type="ARBA" id="ARBA00023015"/>
    </source>
</evidence>
<name>A0ABT4V0D7_9PSEU</name>
<keyword evidence="3 5" id="KW-0238">DNA-binding</keyword>
<evidence type="ECO:0000313" key="8">
    <source>
        <dbReference type="Proteomes" id="UP001210380"/>
    </source>
</evidence>
<dbReference type="RefSeq" id="WP_270950109.1">
    <property type="nucleotide sequence ID" value="NZ_JAQGLA010000028.1"/>
</dbReference>
<dbReference type="SUPFAM" id="SSF46689">
    <property type="entry name" value="Homeodomain-like"/>
    <property type="match status" value="1"/>
</dbReference>
<feature type="domain" description="HTH tetR-type" evidence="6">
    <location>
        <begin position="8"/>
        <end position="68"/>
    </location>
</feature>
<dbReference type="InterPro" id="IPR039538">
    <property type="entry name" value="BetI_C"/>
</dbReference>
<proteinExistence type="predicted"/>
<dbReference type="PANTHER" id="PTHR47506:SF6">
    <property type="entry name" value="HTH-TYPE TRANSCRIPTIONAL REPRESSOR NEMR"/>
    <property type="match status" value="1"/>
</dbReference>
<comment type="caution">
    <text evidence="7">The sequence shown here is derived from an EMBL/GenBank/DDBJ whole genome shotgun (WGS) entry which is preliminary data.</text>
</comment>
<accession>A0ABT4V0D7</accession>
<dbReference type="SUPFAM" id="SSF48498">
    <property type="entry name" value="Tetracyclin repressor-like, C-terminal domain"/>
    <property type="match status" value="1"/>
</dbReference>
<evidence type="ECO:0000259" key="6">
    <source>
        <dbReference type="PROSITE" id="PS50977"/>
    </source>
</evidence>
<dbReference type="PRINTS" id="PR00455">
    <property type="entry name" value="HTHTETR"/>
</dbReference>
<dbReference type="InterPro" id="IPR001647">
    <property type="entry name" value="HTH_TetR"/>
</dbReference>
<dbReference type="InterPro" id="IPR036271">
    <property type="entry name" value="Tet_transcr_reg_TetR-rel_C_sf"/>
</dbReference>
<protein>
    <submittedName>
        <fullName evidence="7">TetR/AcrR family transcriptional regulator</fullName>
    </submittedName>
</protein>
<evidence type="ECO:0000256" key="1">
    <source>
        <dbReference type="ARBA" id="ARBA00022491"/>
    </source>
</evidence>
<evidence type="ECO:0000256" key="5">
    <source>
        <dbReference type="PROSITE-ProRule" id="PRU00335"/>
    </source>
</evidence>
<dbReference type="Gene3D" id="1.10.357.10">
    <property type="entry name" value="Tetracycline Repressor, domain 2"/>
    <property type="match status" value="1"/>
</dbReference>
<dbReference type="PROSITE" id="PS50977">
    <property type="entry name" value="HTH_TETR_2"/>
    <property type="match status" value="1"/>
</dbReference>
<keyword evidence="1" id="KW-0678">Repressor</keyword>
<feature type="DNA-binding region" description="H-T-H motif" evidence="5">
    <location>
        <begin position="31"/>
        <end position="50"/>
    </location>
</feature>
<dbReference type="Pfam" id="PF00440">
    <property type="entry name" value="TetR_N"/>
    <property type="match status" value="1"/>
</dbReference>
<keyword evidence="2" id="KW-0805">Transcription regulation</keyword>
<evidence type="ECO:0000313" key="7">
    <source>
        <dbReference type="EMBL" id="MDA3627430.1"/>
    </source>
</evidence>
<keyword evidence="8" id="KW-1185">Reference proteome</keyword>
<sequence length="200" mass="22527">MPKQVDHEARRIQIAEALLRLVSRGGLEAVSLRDVAAEAGISMGAVQHYFKTKEQMLLHAMDHVTKRAGERIVAALSKHGERPPVREVVRTVMLEMLALTEDSRMEFLTHLAFFQRALNSPELSASYREWWPEFERWLAGELRTAQESGELPADRDPVREAEVLLTVPDGLSIGLLLGQRTGEESIATIDYHLDRLFGTT</sequence>
<dbReference type="Pfam" id="PF13977">
    <property type="entry name" value="TetR_C_6"/>
    <property type="match status" value="1"/>
</dbReference>
<gene>
    <name evidence="7" type="ORF">OU415_18440</name>
</gene>